<keyword evidence="3" id="KW-1185">Reference proteome</keyword>
<name>A0A317RF80_9BURK</name>
<sequence length="404" mass="42421">MARRALGPAAPAPVALRWRPALAWVVLALALAGCAPRPSPWSGPASGLRILATAHIAPGTEWGGSPFGGISGIDQDPRSGDYLLISDDRAVHGPARVYALRLHLDPERGQARPEITGMRSLQAPDGQPFAPARRARPGVDVPDAEAVRWLPGAQRFLWTSEGDFARGFGPQLRVAHADGRHLRRIPLPPSFVPSAGAGPRRNGSLEGLALAPDGRTAWLAMELPWLQDGPPASAAAPGAPVRFTAIDVGSGEPLRQIAYQPDAASQPRRLPLGPELNGVSEILADGPHHLLVLERAYSTGRGFSARLYRIDTRKGSDTRGLAALQPGNHHPPPKELVADFTGLGVPVDNLEGMAWGPALPGGGCLLVLVSDDNFNPAQRTQFIAAQYRPPGGGHGSCGTTGGSP</sequence>
<proteinExistence type="predicted"/>
<dbReference type="InterPro" id="IPR027372">
    <property type="entry name" value="Phytase-like_dom"/>
</dbReference>
<dbReference type="Proteomes" id="UP000246483">
    <property type="component" value="Unassembled WGS sequence"/>
</dbReference>
<dbReference type="AlphaFoldDB" id="A0A317RF80"/>
<organism evidence="2 3">
    <name type="scientific">Melaminivora alkalimesophila</name>
    <dbReference type="NCBI Taxonomy" id="1165852"/>
    <lineage>
        <taxon>Bacteria</taxon>
        <taxon>Pseudomonadati</taxon>
        <taxon>Pseudomonadota</taxon>
        <taxon>Betaproteobacteria</taxon>
        <taxon>Burkholderiales</taxon>
        <taxon>Comamonadaceae</taxon>
        <taxon>Melaminivora</taxon>
    </lineage>
</organism>
<comment type="caution">
    <text evidence="2">The sequence shown here is derived from an EMBL/GenBank/DDBJ whole genome shotgun (WGS) entry which is preliminary data.</text>
</comment>
<accession>A0A317RF80</accession>
<feature type="domain" description="Phytase-like" evidence="1">
    <location>
        <begin position="66"/>
        <end position="374"/>
    </location>
</feature>
<evidence type="ECO:0000259" key="1">
    <source>
        <dbReference type="Pfam" id="PF13449"/>
    </source>
</evidence>
<dbReference type="PROSITE" id="PS51257">
    <property type="entry name" value="PROKAR_LIPOPROTEIN"/>
    <property type="match status" value="1"/>
</dbReference>
<reference evidence="2 3" key="1">
    <citation type="submission" date="2018-05" db="EMBL/GenBank/DDBJ databases">
        <title>Genomic Encyclopedia of Type Strains, Phase IV (KMG-IV): sequencing the most valuable type-strain genomes for metagenomic binning, comparative biology and taxonomic classification.</title>
        <authorList>
            <person name="Goeker M."/>
        </authorList>
    </citation>
    <scope>NUCLEOTIDE SEQUENCE [LARGE SCALE GENOMIC DNA]</scope>
    <source>
        <strain evidence="2 3">DSM 26006</strain>
    </source>
</reference>
<dbReference type="Pfam" id="PF13449">
    <property type="entry name" value="Phytase-like"/>
    <property type="match status" value="1"/>
</dbReference>
<gene>
    <name evidence="2" type="ORF">DFR36_102121</name>
</gene>
<dbReference type="EMBL" id="QGUB01000002">
    <property type="protein sequence ID" value="PWW47747.1"/>
    <property type="molecule type" value="Genomic_DNA"/>
</dbReference>
<dbReference type="OrthoDB" id="9798539at2"/>
<protein>
    <recommendedName>
        <fullName evidence="1">Phytase-like domain-containing protein</fullName>
    </recommendedName>
</protein>
<evidence type="ECO:0000313" key="3">
    <source>
        <dbReference type="Proteomes" id="UP000246483"/>
    </source>
</evidence>
<evidence type="ECO:0000313" key="2">
    <source>
        <dbReference type="EMBL" id="PWW47747.1"/>
    </source>
</evidence>